<dbReference type="InterPro" id="IPR052032">
    <property type="entry name" value="ATP-dep_AA_Ligase"/>
</dbReference>
<comment type="caution">
    <text evidence="6">The sequence shown here is derived from an EMBL/GenBank/DDBJ whole genome shotgun (WGS) entry which is preliminary data.</text>
</comment>
<dbReference type="Gene3D" id="3.30.1490.20">
    <property type="entry name" value="ATP-grasp fold, A domain"/>
    <property type="match status" value="1"/>
</dbReference>
<evidence type="ECO:0000313" key="7">
    <source>
        <dbReference type="Proteomes" id="UP000287296"/>
    </source>
</evidence>
<dbReference type="PANTHER" id="PTHR43585:SF2">
    <property type="entry name" value="ATP-GRASP ENZYME FSQD"/>
    <property type="match status" value="1"/>
</dbReference>
<dbReference type="Gene3D" id="3.40.50.20">
    <property type="match status" value="1"/>
</dbReference>
<dbReference type="SUPFAM" id="SSF56059">
    <property type="entry name" value="Glutathione synthetase ATP-binding domain-like"/>
    <property type="match status" value="1"/>
</dbReference>
<dbReference type="NCBIfam" id="NF009406">
    <property type="entry name" value="PRK12767.1-5"/>
    <property type="match status" value="1"/>
</dbReference>
<dbReference type="AlphaFoldDB" id="A0A429X9K4"/>
<dbReference type="InterPro" id="IPR003806">
    <property type="entry name" value="ATP-grasp_PylC-type"/>
</dbReference>
<name>A0A429X9K4_SIMTE</name>
<keyword evidence="2 4" id="KW-0547">Nucleotide-binding</keyword>
<accession>A0A429X9K4</accession>
<proteinExistence type="predicted"/>
<dbReference type="InterPro" id="IPR013815">
    <property type="entry name" value="ATP_grasp_subdomain_1"/>
</dbReference>
<sequence length="319" mass="36364">MNILICSAGRRVKLIQFFKEELHKVGGKVIAVDCDRTAAALYHADLYEVVPRIDHPEYISHIKSLCNKYKIKGVLSLIDPELTLLARVKDELKKDGIVTLLSEKDVVDICYDKYLTYKFLQKHHIPSVPTYIDISEVIKDLNNNTIDFPLILKPRKGSASIGIHKVTSIKELEEAQNRHREFIIQPFITGEEFGADCYIDLLNKKTINIFLKRKITMRAGETDKSIAVKDPELKQIIENLIRILQPVGPIDIDCFKTESGYVVSEINPRFGGGYLHAHESGQNFIKNIIENIKGKENAIQQNDYKVGTTMIKYDHFLVV</sequence>
<feature type="domain" description="ATP-grasp" evidence="5">
    <location>
        <begin position="117"/>
        <end position="293"/>
    </location>
</feature>
<evidence type="ECO:0000313" key="6">
    <source>
        <dbReference type="EMBL" id="RST60060.1"/>
    </source>
</evidence>
<dbReference type="GO" id="GO:0016874">
    <property type="term" value="F:ligase activity"/>
    <property type="evidence" value="ECO:0007669"/>
    <property type="project" value="UniProtKB-KW"/>
</dbReference>
<gene>
    <name evidence="6" type="ORF">D5F11_008305</name>
</gene>
<dbReference type="Proteomes" id="UP000287296">
    <property type="component" value="Unassembled WGS sequence"/>
</dbReference>
<evidence type="ECO:0000256" key="2">
    <source>
        <dbReference type="ARBA" id="ARBA00022741"/>
    </source>
</evidence>
<dbReference type="InterPro" id="IPR011761">
    <property type="entry name" value="ATP-grasp"/>
</dbReference>
<evidence type="ECO:0000256" key="4">
    <source>
        <dbReference type="PROSITE-ProRule" id="PRU00409"/>
    </source>
</evidence>
<dbReference type="PANTHER" id="PTHR43585">
    <property type="entry name" value="FUMIPYRROLE BIOSYNTHESIS PROTEIN C"/>
    <property type="match status" value="1"/>
</dbReference>
<evidence type="ECO:0000256" key="1">
    <source>
        <dbReference type="ARBA" id="ARBA00022598"/>
    </source>
</evidence>
<evidence type="ECO:0000256" key="3">
    <source>
        <dbReference type="ARBA" id="ARBA00022840"/>
    </source>
</evidence>
<evidence type="ECO:0000259" key="5">
    <source>
        <dbReference type="PROSITE" id="PS50975"/>
    </source>
</evidence>
<keyword evidence="1" id="KW-0436">Ligase</keyword>
<dbReference type="PROSITE" id="PS50975">
    <property type="entry name" value="ATP_GRASP"/>
    <property type="match status" value="1"/>
</dbReference>
<protein>
    <submittedName>
        <fullName evidence="6">ATP-grasp domain-containing protein</fullName>
    </submittedName>
</protein>
<dbReference type="OrthoDB" id="9803907at2"/>
<dbReference type="InterPro" id="IPR048764">
    <property type="entry name" value="PylC_N"/>
</dbReference>
<dbReference type="Pfam" id="PF02655">
    <property type="entry name" value="ATP-grasp_3"/>
    <property type="match status" value="1"/>
</dbReference>
<dbReference type="Pfam" id="PF21360">
    <property type="entry name" value="PylC-like_N"/>
    <property type="match status" value="1"/>
</dbReference>
<dbReference type="GO" id="GO:0005524">
    <property type="term" value="F:ATP binding"/>
    <property type="evidence" value="ECO:0007669"/>
    <property type="project" value="UniProtKB-UniRule"/>
</dbReference>
<keyword evidence="3 4" id="KW-0067">ATP-binding</keyword>
<dbReference type="RefSeq" id="WP_120119020.1">
    <property type="nucleotide sequence ID" value="NZ_DAMDJW010000149.1"/>
</dbReference>
<dbReference type="GO" id="GO:0046872">
    <property type="term" value="F:metal ion binding"/>
    <property type="evidence" value="ECO:0007669"/>
    <property type="project" value="InterPro"/>
</dbReference>
<organism evidence="6 7">
    <name type="scientific">Siminovitchia terrae</name>
    <name type="common">Bacillus terrae</name>
    <dbReference type="NCBI Taxonomy" id="1914933"/>
    <lineage>
        <taxon>Bacteria</taxon>
        <taxon>Bacillati</taxon>
        <taxon>Bacillota</taxon>
        <taxon>Bacilli</taxon>
        <taxon>Bacillales</taxon>
        <taxon>Bacillaceae</taxon>
        <taxon>Siminovitchia</taxon>
    </lineage>
</organism>
<dbReference type="Gene3D" id="3.30.470.20">
    <property type="entry name" value="ATP-grasp fold, B domain"/>
    <property type="match status" value="1"/>
</dbReference>
<reference evidence="6 7" key="1">
    <citation type="submission" date="2018-12" db="EMBL/GenBank/DDBJ databases">
        <authorList>
            <person name="Sun L."/>
            <person name="Chen Z."/>
        </authorList>
    </citation>
    <scope>NUCLEOTIDE SEQUENCE [LARGE SCALE GENOMIC DNA]</scope>
    <source>
        <strain evidence="6 7">LMG 29736</strain>
    </source>
</reference>
<dbReference type="EMBL" id="QYTW02000006">
    <property type="protein sequence ID" value="RST60060.1"/>
    <property type="molecule type" value="Genomic_DNA"/>
</dbReference>